<reference evidence="2" key="1">
    <citation type="journal article" date="2013" name="J. Gen. Virol.">
        <title>Ultrastructural and genomic characterization of a second banchine polydnavirus confirms the existence of shared features within this ichnovirus lineage.</title>
        <authorList>
            <person name="Djoumad A."/>
            <person name="Stoltz D."/>
            <person name="Beliveau C."/>
            <person name="Boyle B."/>
            <person name="Kuhn L."/>
            <person name="Cusson M."/>
        </authorList>
    </citation>
    <scope>NUCLEOTIDE SEQUENCE</scope>
</reference>
<accession>S5DMJ4</accession>
<dbReference type="Gene3D" id="3.90.190.10">
    <property type="entry name" value="Protein tyrosine phosphatase superfamily"/>
    <property type="match status" value="1"/>
</dbReference>
<organism evidence="2">
    <name type="scientific">Apophua simplicipes ichnovirus</name>
    <dbReference type="NCBI Taxonomy" id="1329648"/>
    <lineage>
        <taxon>Viruses</taxon>
        <taxon>Viruses incertae sedis</taxon>
        <taxon>Polydnaviriformidae</taxon>
        <taxon>Ichnoviriform</taxon>
    </lineage>
</organism>
<dbReference type="InterPro" id="IPR000242">
    <property type="entry name" value="PTP_cat"/>
</dbReference>
<protein>
    <submittedName>
        <fullName evidence="2">AsIV-cont00045-ORF1</fullName>
    </submittedName>
</protein>
<dbReference type="EMBL" id="KC752251">
    <property type="protein sequence ID" value="AGQ20159.1"/>
    <property type="molecule type" value="Genomic_DNA"/>
</dbReference>
<evidence type="ECO:0000259" key="1">
    <source>
        <dbReference type="PROSITE" id="PS50055"/>
    </source>
</evidence>
<proteinExistence type="predicted"/>
<dbReference type="GO" id="GO:0004725">
    <property type="term" value="F:protein tyrosine phosphatase activity"/>
    <property type="evidence" value="ECO:0007669"/>
    <property type="project" value="InterPro"/>
</dbReference>
<dbReference type="Pfam" id="PF00102">
    <property type="entry name" value="Y_phosphatase"/>
    <property type="match status" value="1"/>
</dbReference>
<sequence>MPRTFEEIDNNSVGYQDGFAKTDQLFIVKPTPENGREDEFLDLIMEQQTQVVVILPKKCPHHSEEMNYYWMPTSRYSQVPRKYEITLTEFKYGGNCTVIGVRIERNRLVKICHNFRILRYNDCNDYGIPRCARGFVHFVYETLVANREVDSMSAPKPIVVHSDGNESLAGVYCAIAISMLSV</sequence>
<dbReference type="InterPro" id="IPR029021">
    <property type="entry name" value="Prot-tyrosine_phosphatase-like"/>
</dbReference>
<dbReference type="PROSITE" id="PS50055">
    <property type="entry name" value="TYR_PHOSPHATASE_PTP"/>
    <property type="match status" value="1"/>
</dbReference>
<name>S5DMJ4_9VIRU</name>
<evidence type="ECO:0000313" key="2">
    <source>
        <dbReference type="EMBL" id="AGQ20159.1"/>
    </source>
</evidence>
<dbReference type="SUPFAM" id="SSF52799">
    <property type="entry name" value="(Phosphotyrosine protein) phosphatases II"/>
    <property type="match status" value="1"/>
</dbReference>
<feature type="domain" description="Tyrosine-protein phosphatase" evidence="1">
    <location>
        <begin position="1"/>
        <end position="182"/>
    </location>
</feature>